<keyword evidence="2" id="KW-1185">Reference proteome</keyword>
<organism evidence="1 2">
    <name type="scientific">Durusdinium trenchii</name>
    <dbReference type="NCBI Taxonomy" id="1381693"/>
    <lineage>
        <taxon>Eukaryota</taxon>
        <taxon>Sar</taxon>
        <taxon>Alveolata</taxon>
        <taxon>Dinophyceae</taxon>
        <taxon>Suessiales</taxon>
        <taxon>Symbiodiniaceae</taxon>
        <taxon>Durusdinium</taxon>
    </lineage>
</organism>
<gene>
    <name evidence="1" type="ORF">SCF082_LOCUS23938</name>
</gene>
<reference evidence="1 2" key="1">
    <citation type="submission" date="2024-02" db="EMBL/GenBank/DDBJ databases">
        <authorList>
            <person name="Chen Y."/>
            <person name="Shah S."/>
            <person name="Dougan E. K."/>
            <person name="Thang M."/>
            <person name="Chan C."/>
        </authorList>
    </citation>
    <scope>NUCLEOTIDE SEQUENCE [LARGE SCALE GENOMIC DNA]</scope>
</reference>
<name>A0ABP0LS38_9DINO</name>
<sequence>MIGDASEKKLQTLADCMCDTVKNKGITELRVIDHTMAARTVVGPDGNATPLRYRYKITPAANVNSFKPKQVKVGEEVPAVLSPVKPKYYLLCSLSIP</sequence>
<dbReference type="Proteomes" id="UP001642464">
    <property type="component" value="Unassembled WGS sequence"/>
</dbReference>
<dbReference type="EMBL" id="CAXAMM010017562">
    <property type="protein sequence ID" value="CAK9041417.1"/>
    <property type="molecule type" value="Genomic_DNA"/>
</dbReference>
<feature type="non-terminal residue" evidence="1">
    <location>
        <position position="97"/>
    </location>
</feature>
<proteinExistence type="predicted"/>
<evidence type="ECO:0000313" key="2">
    <source>
        <dbReference type="Proteomes" id="UP001642464"/>
    </source>
</evidence>
<accession>A0ABP0LS38</accession>
<comment type="caution">
    <text evidence="1">The sequence shown here is derived from an EMBL/GenBank/DDBJ whole genome shotgun (WGS) entry which is preliminary data.</text>
</comment>
<protein>
    <submittedName>
        <fullName evidence="1">Uncharacterized protein</fullName>
    </submittedName>
</protein>
<evidence type="ECO:0000313" key="1">
    <source>
        <dbReference type="EMBL" id="CAK9041417.1"/>
    </source>
</evidence>